<organism evidence="3 4">
    <name type="scientific">Cohnella suwonensis</name>
    <dbReference type="NCBI Taxonomy" id="696072"/>
    <lineage>
        <taxon>Bacteria</taxon>
        <taxon>Bacillati</taxon>
        <taxon>Bacillota</taxon>
        <taxon>Bacilli</taxon>
        <taxon>Bacillales</taxon>
        <taxon>Paenibacillaceae</taxon>
        <taxon>Cohnella</taxon>
    </lineage>
</organism>
<dbReference type="EMBL" id="JBHSMH010000090">
    <property type="protein sequence ID" value="MFC5471226.1"/>
    <property type="molecule type" value="Genomic_DNA"/>
</dbReference>
<keyword evidence="2" id="KW-0963">Cytoplasm</keyword>
<dbReference type="InterPro" id="IPR036388">
    <property type="entry name" value="WH-like_DNA-bd_sf"/>
</dbReference>
<evidence type="ECO:0000313" key="3">
    <source>
        <dbReference type="EMBL" id="MFC5471226.1"/>
    </source>
</evidence>
<dbReference type="InterPro" id="IPR036390">
    <property type="entry name" value="WH_DNA-bd_sf"/>
</dbReference>
<dbReference type="Proteomes" id="UP001596105">
    <property type="component" value="Unassembled WGS sequence"/>
</dbReference>
<evidence type="ECO:0000256" key="1">
    <source>
        <dbReference type="ARBA" id="ARBA00004496"/>
    </source>
</evidence>
<protein>
    <submittedName>
        <fullName evidence="3">Fur family transcriptional regulator</fullName>
    </submittedName>
</protein>
<dbReference type="Pfam" id="PF01475">
    <property type="entry name" value="FUR"/>
    <property type="match status" value="1"/>
</dbReference>
<accession>A0ABW0M330</accession>
<name>A0ABW0M330_9BACL</name>
<reference evidence="4" key="1">
    <citation type="journal article" date="2019" name="Int. J. Syst. Evol. Microbiol.">
        <title>The Global Catalogue of Microorganisms (GCM) 10K type strain sequencing project: providing services to taxonomists for standard genome sequencing and annotation.</title>
        <authorList>
            <consortium name="The Broad Institute Genomics Platform"/>
            <consortium name="The Broad Institute Genome Sequencing Center for Infectious Disease"/>
            <person name="Wu L."/>
            <person name="Ma J."/>
        </authorList>
    </citation>
    <scope>NUCLEOTIDE SEQUENCE [LARGE SCALE GENOMIC DNA]</scope>
    <source>
        <strain evidence="4">CCUG 57113</strain>
    </source>
</reference>
<dbReference type="RefSeq" id="WP_209746289.1">
    <property type="nucleotide sequence ID" value="NZ_JBHSMH010000090.1"/>
</dbReference>
<dbReference type="PANTHER" id="PTHR33202:SF1">
    <property type="entry name" value="FERRIC UPTAKE REGULATION PROTEIN"/>
    <property type="match status" value="1"/>
</dbReference>
<comment type="subcellular location">
    <subcellularLocation>
        <location evidence="1">Cytoplasm</location>
    </subcellularLocation>
</comment>
<dbReference type="InterPro" id="IPR002481">
    <property type="entry name" value="FUR"/>
</dbReference>
<evidence type="ECO:0000313" key="4">
    <source>
        <dbReference type="Proteomes" id="UP001596105"/>
    </source>
</evidence>
<proteinExistence type="predicted"/>
<keyword evidence="4" id="KW-1185">Reference proteome</keyword>
<dbReference type="PANTHER" id="PTHR33202">
    <property type="entry name" value="ZINC UPTAKE REGULATION PROTEIN"/>
    <property type="match status" value="1"/>
</dbReference>
<dbReference type="Gene3D" id="1.10.10.10">
    <property type="entry name" value="Winged helix-like DNA-binding domain superfamily/Winged helix DNA-binding domain"/>
    <property type="match status" value="1"/>
</dbReference>
<sequence length="103" mass="12172">MRKHDQYQEAIRELVKHGLRVTMQRKSLIALILQSRRPLTAMELYQRMEQSFKGMSYGTVYLNIKLYKDLGFIEPTLVDEEVCYRTSFREASPPSDLFPKNNL</sequence>
<evidence type="ECO:0000256" key="2">
    <source>
        <dbReference type="ARBA" id="ARBA00022490"/>
    </source>
</evidence>
<dbReference type="SUPFAM" id="SSF46785">
    <property type="entry name" value="Winged helix' DNA-binding domain"/>
    <property type="match status" value="1"/>
</dbReference>
<comment type="caution">
    <text evidence="3">The sequence shown here is derived from an EMBL/GenBank/DDBJ whole genome shotgun (WGS) entry which is preliminary data.</text>
</comment>
<gene>
    <name evidence="3" type="ORF">ACFPPD_21285</name>
</gene>